<sequence length="85" mass="9373">MKPRAIVIAATLPEGRKWVERGRAQHILDIEVVAIITPRARHRARGILADLIVSTEGAHALDHNTFAQLLAEAEPCLATSTWRNS</sequence>
<comment type="caution">
    <text evidence="1">The sequence shown here is derived from an EMBL/GenBank/DDBJ whole genome shotgun (WGS) entry which is preliminary data.</text>
</comment>
<name>A0A7Z0EFP6_9MICO</name>
<organism evidence="1 2">
    <name type="scientific">Glaciibacter psychrotolerans</name>
    <dbReference type="NCBI Taxonomy" id="670054"/>
    <lineage>
        <taxon>Bacteria</taxon>
        <taxon>Bacillati</taxon>
        <taxon>Actinomycetota</taxon>
        <taxon>Actinomycetes</taxon>
        <taxon>Micrococcales</taxon>
        <taxon>Microbacteriaceae</taxon>
        <taxon>Glaciibacter</taxon>
    </lineage>
</organism>
<gene>
    <name evidence="1" type="ORF">HNR05_002608</name>
</gene>
<dbReference type="AlphaFoldDB" id="A0A7Z0EFP6"/>
<dbReference type="RefSeq" id="WP_179579513.1">
    <property type="nucleotide sequence ID" value="NZ_JACCFM010000001.1"/>
</dbReference>
<protein>
    <submittedName>
        <fullName evidence="1">Uncharacterized protein</fullName>
    </submittedName>
</protein>
<accession>A0A7Z0EFP6</accession>
<evidence type="ECO:0000313" key="1">
    <source>
        <dbReference type="EMBL" id="NYJ20817.1"/>
    </source>
</evidence>
<evidence type="ECO:0000313" key="2">
    <source>
        <dbReference type="Proteomes" id="UP000537260"/>
    </source>
</evidence>
<reference evidence="1 2" key="1">
    <citation type="submission" date="2020-07" db="EMBL/GenBank/DDBJ databases">
        <title>Sequencing the genomes of 1000 actinobacteria strains.</title>
        <authorList>
            <person name="Klenk H.-P."/>
        </authorList>
    </citation>
    <scope>NUCLEOTIDE SEQUENCE [LARGE SCALE GENOMIC DNA]</scope>
    <source>
        <strain evidence="1 2">LI1</strain>
    </source>
</reference>
<dbReference type="EMBL" id="JACCFM010000001">
    <property type="protein sequence ID" value="NYJ20817.1"/>
    <property type="molecule type" value="Genomic_DNA"/>
</dbReference>
<proteinExistence type="predicted"/>
<keyword evidence="2" id="KW-1185">Reference proteome</keyword>
<dbReference type="Proteomes" id="UP000537260">
    <property type="component" value="Unassembled WGS sequence"/>
</dbReference>